<dbReference type="PANTHER" id="PTHR45725">
    <property type="entry name" value="FORMIN HOMOLOGY 2 FAMILY MEMBER"/>
    <property type="match status" value="1"/>
</dbReference>
<comment type="caution">
    <text evidence="3">The sequence shown here is derived from an EMBL/GenBank/DDBJ whole genome shotgun (WGS) entry which is preliminary data.</text>
</comment>
<evidence type="ECO:0000256" key="1">
    <source>
        <dbReference type="SAM" id="Coils"/>
    </source>
</evidence>
<feature type="region of interest" description="Disordered" evidence="2">
    <location>
        <begin position="617"/>
        <end position="658"/>
    </location>
</feature>
<dbReference type="PANTHER" id="PTHR45725:SF1">
    <property type="entry name" value="DISHEVELLED ASSOCIATED ACTIVATOR OF MORPHOGENESIS, ISOFORM D"/>
    <property type="match status" value="1"/>
</dbReference>
<accession>A0A835ZAK5</accession>
<dbReference type="SUPFAM" id="SSF101447">
    <property type="entry name" value="Formin homology 2 domain (FH2 domain)"/>
    <property type="match status" value="1"/>
</dbReference>
<feature type="compositionally biased region" description="Gly residues" evidence="2">
    <location>
        <begin position="471"/>
        <end position="490"/>
    </location>
</feature>
<evidence type="ECO:0000313" key="4">
    <source>
        <dbReference type="Proteomes" id="UP000664859"/>
    </source>
</evidence>
<evidence type="ECO:0000313" key="3">
    <source>
        <dbReference type="EMBL" id="KAG5188894.1"/>
    </source>
</evidence>
<name>A0A835ZAK5_9STRA</name>
<feature type="coiled-coil region" evidence="1">
    <location>
        <begin position="118"/>
        <end position="145"/>
    </location>
</feature>
<keyword evidence="4" id="KW-1185">Reference proteome</keyword>
<dbReference type="Proteomes" id="UP000664859">
    <property type="component" value="Unassembled WGS sequence"/>
</dbReference>
<proteinExistence type="predicted"/>
<keyword evidence="1" id="KW-0175">Coiled coil</keyword>
<feature type="region of interest" description="Disordered" evidence="2">
    <location>
        <begin position="470"/>
        <end position="499"/>
    </location>
</feature>
<evidence type="ECO:0000256" key="2">
    <source>
        <dbReference type="SAM" id="MobiDB-lite"/>
    </source>
</evidence>
<dbReference type="InterPro" id="IPR051425">
    <property type="entry name" value="Formin_Homology"/>
</dbReference>
<sequence length="658" mass="68750">MSPTLITQPPGYPEERPETEDMDGMLDHLLQELQGKTVLVKPRVSKKTMVCALQQQADMIRKLKLEAARCVAAALPRNRKKAERVGHMKAALHFALLEHRSRKTAELVESLVSRLAAVENTTSQAADMEDALANLNNKLEDLSRIGAMEERLTSVATAVEAQDARITGHVEQTEVAITGLDARTAALEAATAALPGQCVMVAPDDTSEALPLPDVIKRLDALVTECKLRGDASAKAVRMHAEQLEGKAMTQALTLPPPPPPLPLPPPLPPPPPPPPPPPLLPPRPAQAAVVVEVGLAAAREDLDLLLRRMDSDQGGGADAVRREQASLAERLDAVQGELLLKVDKGYLDLRVESKYEEIIAHLQRALTSAEDDEVDFKRQTRTLQDAVERLSAGKAERRELLELKQFVVSLGEGGALGGRRRSSAAAAADALAAGVTRDEVFTLLEEKVSRKDMERRLAQISQRVAALARGRGGGGSAGGGGGGGAGGALGTPAQRGAPSATVDDLATAFESEPEGALAVIRQLTDGAGRPVSVAGPAIGTCLACKAPIVHPDRQDLYAAGGARGGGFQLWAAAAPPPKGPPLRAQPGDVLPGLDLTEGGRHVMGRDGHLYLANAGSGGGGGAAAAAAASLTKGMPPPPAQAQSQPPPPLRPLQPLES</sequence>
<gene>
    <name evidence="3" type="ORF">JKP88DRAFT_260089</name>
</gene>
<dbReference type="OrthoDB" id="71637at2759"/>
<feature type="compositionally biased region" description="Pro residues" evidence="2">
    <location>
        <begin position="255"/>
        <end position="284"/>
    </location>
</feature>
<organism evidence="3 4">
    <name type="scientific">Tribonema minus</name>
    <dbReference type="NCBI Taxonomy" id="303371"/>
    <lineage>
        <taxon>Eukaryota</taxon>
        <taxon>Sar</taxon>
        <taxon>Stramenopiles</taxon>
        <taxon>Ochrophyta</taxon>
        <taxon>PX clade</taxon>
        <taxon>Xanthophyceae</taxon>
        <taxon>Tribonematales</taxon>
        <taxon>Tribonemataceae</taxon>
        <taxon>Tribonema</taxon>
    </lineage>
</organism>
<dbReference type="AlphaFoldDB" id="A0A835ZAK5"/>
<dbReference type="EMBL" id="JAFCMP010000060">
    <property type="protein sequence ID" value="KAG5188894.1"/>
    <property type="molecule type" value="Genomic_DNA"/>
</dbReference>
<feature type="compositionally biased region" description="Pro residues" evidence="2">
    <location>
        <begin position="635"/>
        <end position="652"/>
    </location>
</feature>
<feature type="region of interest" description="Disordered" evidence="2">
    <location>
        <begin position="251"/>
        <end position="284"/>
    </location>
</feature>
<reference evidence="3" key="1">
    <citation type="submission" date="2021-02" db="EMBL/GenBank/DDBJ databases">
        <title>First Annotated Genome of the Yellow-green Alga Tribonema minus.</title>
        <authorList>
            <person name="Mahan K.M."/>
        </authorList>
    </citation>
    <scope>NUCLEOTIDE SEQUENCE</scope>
    <source>
        <strain evidence="3">UTEX B ZZ1240</strain>
    </source>
</reference>
<protein>
    <submittedName>
        <fullName evidence="3">Uncharacterized protein</fullName>
    </submittedName>
</protein>
<feature type="region of interest" description="Disordered" evidence="2">
    <location>
        <begin position="1"/>
        <end position="20"/>
    </location>
</feature>